<gene>
    <name evidence="5" type="ORF">G0Q06_10845</name>
</gene>
<dbReference type="InterPro" id="IPR032466">
    <property type="entry name" value="Metal_Hydrolase"/>
</dbReference>
<feature type="binding site" evidence="4">
    <location>
        <position position="162"/>
    </location>
    <ligand>
        <name>a divalent metal cation</name>
        <dbReference type="ChEBI" id="CHEBI:60240"/>
        <label>2</label>
    </ligand>
</feature>
<feature type="binding site" evidence="4">
    <location>
        <position position="212"/>
    </location>
    <ligand>
        <name>a divalent metal cation</name>
        <dbReference type="ChEBI" id="CHEBI:60240"/>
        <label>1</label>
    </ligand>
</feature>
<dbReference type="SUPFAM" id="SSF51556">
    <property type="entry name" value="Metallo-dependent hydrolases"/>
    <property type="match status" value="1"/>
</dbReference>
<evidence type="ECO:0000256" key="2">
    <source>
        <dbReference type="ARBA" id="ARBA00022723"/>
    </source>
</evidence>
<comment type="caution">
    <text evidence="5">The sequence shown here is derived from an EMBL/GenBank/DDBJ whole genome shotgun (WGS) entry which is preliminary data.</text>
</comment>
<accession>A0A6B2M5J8</accession>
<reference evidence="5 6" key="1">
    <citation type="submission" date="2020-02" db="EMBL/GenBank/DDBJ databases">
        <title>Albibacoteraceae fam. nov., the first described family within the subdivision 4 Verrucomicrobia.</title>
        <authorList>
            <person name="Xi F."/>
        </authorList>
    </citation>
    <scope>NUCLEOTIDE SEQUENCE [LARGE SCALE GENOMIC DNA]</scope>
    <source>
        <strain evidence="5 6">CK1056</strain>
    </source>
</reference>
<dbReference type="GO" id="GO:0005829">
    <property type="term" value="C:cytosol"/>
    <property type="evidence" value="ECO:0007669"/>
    <property type="project" value="TreeGrafter"/>
</dbReference>
<dbReference type="InterPro" id="IPR015991">
    <property type="entry name" value="TatD/YcfH-like"/>
</dbReference>
<keyword evidence="6" id="KW-1185">Reference proteome</keyword>
<dbReference type="AlphaFoldDB" id="A0A6B2M5J8"/>
<comment type="similarity">
    <text evidence="1">Belongs to the metallo-dependent hydrolases superfamily. TatD-type hydrolase family.</text>
</comment>
<evidence type="ECO:0000256" key="3">
    <source>
        <dbReference type="ARBA" id="ARBA00022801"/>
    </source>
</evidence>
<dbReference type="CDD" id="cd01310">
    <property type="entry name" value="TatD_DNAse"/>
    <property type="match status" value="1"/>
</dbReference>
<dbReference type="Proteomes" id="UP000478417">
    <property type="component" value="Unassembled WGS sequence"/>
</dbReference>
<dbReference type="GO" id="GO:0004536">
    <property type="term" value="F:DNA nuclease activity"/>
    <property type="evidence" value="ECO:0007669"/>
    <property type="project" value="InterPro"/>
</dbReference>
<feature type="binding site" evidence="4">
    <location>
        <position position="137"/>
    </location>
    <ligand>
        <name>a divalent metal cation</name>
        <dbReference type="ChEBI" id="CHEBI:60240"/>
        <label>2</label>
    </ligand>
</feature>
<organism evidence="5 6">
    <name type="scientific">Oceanipulchritudo coccoides</name>
    <dbReference type="NCBI Taxonomy" id="2706888"/>
    <lineage>
        <taxon>Bacteria</taxon>
        <taxon>Pseudomonadati</taxon>
        <taxon>Verrucomicrobiota</taxon>
        <taxon>Opitutia</taxon>
        <taxon>Puniceicoccales</taxon>
        <taxon>Oceanipulchritudinaceae</taxon>
        <taxon>Oceanipulchritudo</taxon>
    </lineage>
</organism>
<dbReference type="PANTHER" id="PTHR46124:SF2">
    <property type="entry name" value="D-AMINOACYL-TRNA DEACYLASE"/>
    <property type="match status" value="1"/>
</dbReference>
<feature type="binding site" evidence="4">
    <location>
        <position position="94"/>
    </location>
    <ligand>
        <name>a divalent metal cation</name>
        <dbReference type="ChEBI" id="CHEBI:60240"/>
        <label>1</label>
    </ligand>
</feature>
<dbReference type="FunFam" id="3.20.20.140:FF:000005">
    <property type="entry name" value="TatD family hydrolase"/>
    <property type="match status" value="1"/>
</dbReference>
<name>A0A6B2M5J8_9BACT</name>
<feature type="binding site" evidence="4">
    <location>
        <position position="8"/>
    </location>
    <ligand>
        <name>a divalent metal cation</name>
        <dbReference type="ChEBI" id="CHEBI:60240"/>
        <label>1</label>
    </ligand>
</feature>
<dbReference type="EMBL" id="JAAGNX010000003">
    <property type="protein sequence ID" value="NDV62950.1"/>
    <property type="molecule type" value="Genomic_DNA"/>
</dbReference>
<dbReference type="PANTHER" id="PTHR46124">
    <property type="entry name" value="D-AMINOACYL-TRNA DEACYLASE"/>
    <property type="match status" value="1"/>
</dbReference>
<dbReference type="NCBIfam" id="TIGR00010">
    <property type="entry name" value="YchF/TatD family DNA exonuclease"/>
    <property type="match status" value="1"/>
</dbReference>
<proteinExistence type="inferred from homology"/>
<dbReference type="Pfam" id="PF01026">
    <property type="entry name" value="TatD_DNase"/>
    <property type="match status" value="1"/>
</dbReference>
<evidence type="ECO:0000313" key="6">
    <source>
        <dbReference type="Proteomes" id="UP000478417"/>
    </source>
</evidence>
<keyword evidence="3 5" id="KW-0378">Hydrolase</keyword>
<feature type="binding site" evidence="4">
    <location>
        <position position="6"/>
    </location>
    <ligand>
        <name>a divalent metal cation</name>
        <dbReference type="ChEBI" id="CHEBI:60240"/>
        <label>1</label>
    </ligand>
</feature>
<evidence type="ECO:0000256" key="4">
    <source>
        <dbReference type="PIRSR" id="PIRSR005902-1"/>
    </source>
</evidence>
<protein>
    <submittedName>
        <fullName evidence="5">TatD family hydrolase</fullName>
    </submittedName>
</protein>
<dbReference type="GO" id="GO:0046872">
    <property type="term" value="F:metal ion binding"/>
    <property type="evidence" value="ECO:0007669"/>
    <property type="project" value="UniProtKB-KW"/>
</dbReference>
<evidence type="ECO:0000313" key="5">
    <source>
        <dbReference type="EMBL" id="NDV62950.1"/>
    </source>
</evidence>
<sequence>MLIDTHCHLEKAFLKGDGEALLGRMQEAGIGRCITVGTGPADWERYYRLAASERGRVDWTVGIHPCDVEEGWGDHIKAVSTYFATDPQPVALGEIGLDYFHLPKYPDEAAEARQLQERAFKAQLELAFQLDCPVVIHSRNAVQDCIRFIDASGLNWEKVVFHCFSDGPELLEPILERGGRASFTGILTYKNAEPVRQAALAQGLDRLMLETDSPYLSPEPLRGKPNEPANVLHIANFAAELFGVTPEELAKITTRNAIEFYGLSDS</sequence>
<dbReference type="Gene3D" id="3.20.20.140">
    <property type="entry name" value="Metal-dependent hydrolases"/>
    <property type="match status" value="1"/>
</dbReference>
<dbReference type="RefSeq" id="WP_163965782.1">
    <property type="nucleotide sequence ID" value="NZ_JAAGNX010000003.1"/>
</dbReference>
<evidence type="ECO:0000256" key="1">
    <source>
        <dbReference type="ARBA" id="ARBA00009275"/>
    </source>
</evidence>
<keyword evidence="2 4" id="KW-0479">Metal-binding</keyword>
<dbReference type="PIRSF" id="PIRSF005902">
    <property type="entry name" value="DNase_TatD"/>
    <property type="match status" value="1"/>
</dbReference>
<dbReference type="GO" id="GO:0016788">
    <property type="term" value="F:hydrolase activity, acting on ester bonds"/>
    <property type="evidence" value="ECO:0007669"/>
    <property type="project" value="InterPro"/>
</dbReference>
<dbReference type="InterPro" id="IPR001130">
    <property type="entry name" value="TatD-like"/>
</dbReference>